<dbReference type="GO" id="GO:0008933">
    <property type="term" value="F:peptidoglycan lytic transglycosylase activity"/>
    <property type="evidence" value="ECO:0007669"/>
    <property type="project" value="TreeGrafter"/>
</dbReference>
<sequence length="413" mass="44512">MTFLPHPLSRRLLRRPLPRCWRALPLLLALACAAAPPTGAIAAASAAQTKSATATPKTAKAAKALKVAKATRAATIVKAAPRPKPLARAVDYAGEPVNFREWKAVADFEQEMAGKHGFDTEALKALMSQVNYIDSAVQLVKPAPPGKAKNWQAYRDRFIEPVRIDAGVSFWNDNAAALARAEAAYGVPAETIVAIIGVETVYGRNTGRFRVMDVLTTLAFAYPETPNREARMRFFRGELENTLLLARKSNMDPLSLVGSFAGAVGLPQFMPGSILAWGVDFDADGRVDLRDSAVDAIGSVANFLVQHGWKADQTGPLAYPAEVSLNRAWEPLIGQALAARNSAEELAAAGAISSLALPAGKLFGLIDLQNGAEATEYWLATDNFFAITHYNRSYFYAMSVVELGRALRLARGM</sequence>
<evidence type="ECO:0000256" key="2">
    <source>
        <dbReference type="SAM" id="SignalP"/>
    </source>
</evidence>
<proteinExistence type="predicted"/>
<dbReference type="InterPro" id="IPR011757">
    <property type="entry name" value="Lytic_transglycosylase_MltB"/>
</dbReference>
<evidence type="ECO:0000313" key="4">
    <source>
        <dbReference type="EMBL" id="PIL41154.1"/>
    </source>
</evidence>
<keyword evidence="5" id="KW-1185">Reference proteome</keyword>
<evidence type="ECO:0000256" key="1">
    <source>
        <dbReference type="PIRSR" id="PIRSR611757-1"/>
    </source>
</evidence>
<dbReference type="AlphaFoldDB" id="A0A2G8T559"/>
<accession>A0A2G8T559</accession>
<evidence type="ECO:0000259" key="3">
    <source>
        <dbReference type="Pfam" id="PF13406"/>
    </source>
</evidence>
<dbReference type="SUPFAM" id="SSF53955">
    <property type="entry name" value="Lysozyme-like"/>
    <property type="match status" value="1"/>
</dbReference>
<keyword evidence="2" id="KW-0732">Signal</keyword>
<dbReference type="Proteomes" id="UP000228593">
    <property type="component" value="Unassembled WGS sequence"/>
</dbReference>
<evidence type="ECO:0000313" key="5">
    <source>
        <dbReference type="Proteomes" id="UP000228593"/>
    </source>
</evidence>
<feature type="domain" description="Transglycosylase SLT" evidence="3">
    <location>
        <begin position="103"/>
        <end position="404"/>
    </location>
</feature>
<dbReference type="RefSeq" id="WP_099914598.1">
    <property type="nucleotide sequence ID" value="NZ_BMHS01000004.1"/>
</dbReference>
<dbReference type="PANTHER" id="PTHR30163">
    <property type="entry name" value="MEMBRANE-BOUND LYTIC MUREIN TRANSGLYCOSYLASE B"/>
    <property type="match status" value="1"/>
</dbReference>
<feature type="chain" id="PRO_5013580560" evidence="2">
    <location>
        <begin position="43"/>
        <end position="413"/>
    </location>
</feature>
<name>A0A2G8T559_9BURK</name>
<reference evidence="4" key="1">
    <citation type="submission" date="2017-10" db="EMBL/GenBank/DDBJ databases">
        <title>Massilia psychrophilum sp. nov., a novel purple-pigmented bacterium isolated from Tianshan glacier, Xinjiang Municipality, China.</title>
        <authorList>
            <person name="Wang H."/>
        </authorList>
    </citation>
    <scope>NUCLEOTIDE SEQUENCE [LARGE SCALE GENOMIC DNA]</scope>
    <source>
        <strain evidence="4">JCM 30813</strain>
    </source>
</reference>
<dbReference type="PANTHER" id="PTHR30163:SF9">
    <property type="entry name" value="MEMBRANE-BOUND LYTIC MUREIN TRANSGLYCOSYLASE B"/>
    <property type="match status" value="1"/>
</dbReference>
<dbReference type="NCBIfam" id="TIGR02282">
    <property type="entry name" value="MltB"/>
    <property type="match status" value="1"/>
</dbReference>
<dbReference type="InterPro" id="IPR043426">
    <property type="entry name" value="MltB-like"/>
</dbReference>
<dbReference type="InterPro" id="IPR031304">
    <property type="entry name" value="SLT_2"/>
</dbReference>
<dbReference type="OrthoDB" id="9772911at2"/>
<dbReference type="CDD" id="cd13399">
    <property type="entry name" value="Slt35-like"/>
    <property type="match status" value="1"/>
</dbReference>
<dbReference type="Pfam" id="PF13406">
    <property type="entry name" value="SLT_2"/>
    <property type="match status" value="1"/>
</dbReference>
<gene>
    <name evidence="4" type="primary">mltB</name>
    <name evidence="4" type="ORF">CR103_03360</name>
</gene>
<comment type="caution">
    <text evidence="4">The sequence shown here is derived from an EMBL/GenBank/DDBJ whole genome shotgun (WGS) entry which is preliminary data.</text>
</comment>
<dbReference type="InterPro" id="IPR023346">
    <property type="entry name" value="Lysozyme-like_dom_sf"/>
</dbReference>
<dbReference type="GO" id="GO:0009253">
    <property type="term" value="P:peptidoglycan catabolic process"/>
    <property type="evidence" value="ECO:0007669"/>
    <property type="project" value="TreeGrafter"/>
</dbReference>
<dbReference type="Gene3D" id="1.10.530.10">
    <property type="match status" value="1"/>
</dbReference>
<feature type="active site" evidence="1">
    <location>
        <position position="199"/>
    </location>
</feature>
<organism evidence="4 5">
    <name type="scientific">Massilia psychrophila</name>
    <dbReference type="NCBI Taxonomy" id="1603353"/>
    <lineage>
        <taxon>Bacteria</taxon>
        <taxon>Pseudomonadati</taxon>
        <taxon>Pseudomonadota</taxon>
        <taxon>Betaproteobacteria</taxon>
        <taxon>Burkholderiales</taxon>
        <taxon>Oxalobacteraceae</taxon>
        <taxon>Telluria group</taxon>
        <taxon>Massilia</taxon>
    </lineage>
</organism>
<feature type="signal peptide" evidence="2">
    <location>
        <begin position="1"/>
        <end position="42"/>
    </location>
</feature>
<dbReference type="EMBL" id="PDOB01000003">
    <property type="protein sequence ID" value="PIL41154.1"/>
    <property type="molecule type" value="Genomic_DNA"/>
</dbReference>
<dbReference type="Gene3D" id="1.10.8.350">
    <property type="entry name" value="Bacterial muramidase"/>
    <property type="match status" value="1"/>
</dbReference>
<protein>
    <submittedName>
        <fullName evidence="4">Lytic murein transglycosylase B</fullName>
    </submittedName>
</protein>